<proteinExistence type="predicted"/>
<keyword evidence="2" id="KW-1185">Reference proteome</keyword>
<dbReference type="EMBL" id="JAUQSZ010000006">
    <property type="protein sequence ID" value="MDO7842628.1"/>
    <property type="molecule type" value="Genomic_DNA"/>
</dbReference>
<evidence type="ECO:0008006" key="3">
    <source>
        <dbReference type="Google" id="ProtNLM"/>
    </source>
</evidence>
<accession>A0ABT8ZZB4</accession>
<reference evidence="1" key="1">
    <citation type="submission" date="2023-07" db="EMBL/GenBank/DDBJ databases">
        <authorList>
            <person name="Kim M.K."/>
        </authorList>
    </citation>
    <scope>NUCLEOTIDE SEQUENCE</scope>
    <source>
        <strain evidence="1">CA1-15</strain>
    </source>
</reference>
<dbReference type="Proteomes" id="UP001176468">
    <property type="component" value="Unassembled WGS sequence"/>
</dbReference>
<name>A0ABT8ZZB4_9SPHN</name>
<evidence type="ECO:0000313" key="1">
    <source>
        <dbReference type="EMBL" id="MDO7842628.1"/>
    </source>
</evidence>
<sequence length="78" mass="9184">MKKVTKPESEKAIRHLVRQWANASGVLPGQSKMPSFDDFVLWLRQRGGSKYLEFRSVMGALEDAELWFDEELRQTWRN</sequence>
<gene>
    <name evidence="1" type="ORF">Q5H94_09835</name>
</gene>
<comment type="caution">
    <text evidence="1">The sequence shown here is derived from an EMBL/GenBank/DDBJ whole genome shotgun (WGS) entry which is preliminary data.</text>
</comment>
<organism evidence="1 2">
    <name type="scientific">Sphingomonas immobilis</name>
    <dbReference type="NCBI Taxonomy" id="3063997"/>
    <lineage>
        <taxon>Bacteria</taxon>
        <taxon>Pseudomonadati</taxon>
        <taxon>Pseudomonadota</taxon>
        <taxon>Alphaproteobacteria</taxon>
        <taxon>Sphingomonadales</taxon>
        <taxon>Sphingomonadaceae</taxon>
        <taxon>Sphingomonas</taxon>
    </lineage>
</organism>
<protein>
    <recommendedName>
        <fullName evidence="3">YozE SAM-like domain-containing protein</fullName>
    </recommendedName>
</protein>
<evidence type="ECO:0000313" key="2">
    <source>
        <dbReference type="Proteomes" id="UP001176468"/>
    </source>
</evidence>